<evidence type="ECO:0000256" key="6">
    <source>
        <dbReference type="SAM" id="MobiDB-lite"/>
    </source>
</evidence>
<feature type="domain" description="C2H2-type" evidence="7">
    <location>
        <begin position="493"/>
        <end position="520"/>
    </location>
</feature>
<feature type="region of interest" description="Disordered" evidence="6">
    <location>
        <begin position="136"/>
        <end position="234"/>
    </location>
</feature>
<name>A0A8J2KJ82_9HEXA</name>
<dbReference type="Proteomes" id="UP000708208">
    <property type="component" value="Unassembled WGS sequence"/>
</dbReference>
<evidence type="ECO:0000313" key="9">
    <source>
        <dbReference type="Proteomes" id="UP000708208"/>
    </source>
</evidence>
<evidence type="ECO:0000313" key="8">
    <source>
        <dbReference type="EMBL" id="CAG7726880.1"/>
    </source>
</evidence>
<feature type="compositionally biased region" description="Basic residues" evidence="6">
    <location>
        <begin position="185"/>
        <end position="194"/>
    </location>
</feature>
<evidence type="ECO:0000256" key="1">
    <source>
        <dbReference type="ARBA" id="ARBA00022723"/>
    </source>
</evidence>
<dbReference type="FunFam" id="3.30.160.60:FF:000671">
    <property type="entry name" value="Zinc finger protein 26"/>
    <property type="match status" value="1"/>
</dbReference>
<evidence type="ECO:0000256" key="5">
    <source>
        <dbReference type="PROSITE-ProRule" id="PRU00042"/>
    </source>
</evidence>
<gene>
    <name evidence="8" type="ORF">AFUS01_LOCUS15759</name>
</gene>
<evidence type="ECO:0000256" key="4">
    <source>
        <dbReference type="ARBA" id="ARBA00022833"/>
    </source>
</evidence>
<reference evidence="8" key="1">
    <citation type="submission" date="2021-06" db="EMBL/GenBank/DDBJ databases">
        <authorList>
            <person name="Hodson N. C."/>
            <person name="Mongue J. A."/>
            <person name="Jaron S. K."/>
        </authorList>
    </citation>
    <scope>NUCLEOTIDE SEQUENCE</scope>
</reference>
<dbReference type="GO" id="GO:0008270">
    <property type="term" value="F:zinc ion binding"/>
    <property type="evidence" value="ECO:0007669"/>
    <property type="project" value="UniProtKB-KW"/>
</dbReference>
<keyword evidence="4" id="KW-0862">Zinc</keyword>
<feature type="domain" description="C2H2-type" evidence="7">
    <location>
        <begin position="521"/>
        <end position="544"/>
    </location>
</feature>
<sequence>MEMITKIYDFENEMERIKSLIDSMVSCLKMKIQMSLDNISYRKTDDNALKLRSAMVGIKSLGDNKPSLEALGLPNKSAEASSDLNSKDAAILKDVRTSLKKIQLKTGTAVKSSAIDHFPGVCGDPLGNLEEKIGFEEAGTSDRIPTSSAQTNEDSGSDHNANEDDLYDMTSDSNSSVEASDNASVRRKSPRVKSSKGNMYKGFVLTEDAISDDETRELLDEDSDGEENDELDDEDYEEDGFLEQILGIENEEPDEPVRLRRSTIKSNKMARKSVVLEVEPKRYQFQGKFFTLTEEGKYKCDSCDRVLKTRGGTLLHIKQLHLDLHVVRTPRERKTDEIPKYKRRKTERRQRSVKVLGPDLFEFEGLQFSKTEDGKFKCGSCPNILKTRDSALVHIKQRHLGEGLGTFLCHLCGKSFERDVYLKLHEINHTNPKSHHCDICGKAFTQYANLYNHKKIHKGELNFHCELENCGKRFLTRKQLITHMRRHTGERPFECSLCPKKFVRASELTIHLRSHSEDRPYECHLCDSKFFIKGRLGRHLKNVHKLVPANSGSSGRVLPIVTHEVIIEAEAVVEAPIDPNSQFVQPNQFLTFNDLY</sequence>
<protein>
    <recommendedName>
        <fullName evidence="7">C2H2-type domain-containing protein</fullName>
    </recommendedName>
</protein>
<dbReference type="Pfam" id="PF00096">
    <property type="entry name" value="zf-C2H2"/>
    <property type="match status" value="2"/>
</dbReference>
<organism evidence="8 9">
    <name type="scientific">Allacma fusca</name>
    <dbReference type="NCBI Taxonomy" id="39272"/>
    <lineage>
        <taxon>Eukaryota</taxon>
        <taxon>Metazoa</taxon>
        <taxon>Ecdysozoa</taxon>
        <taxon>Arthropoda</taxon>
        <taxon>Hexapoda</taxon>
        <taxon>Collembola</taxon>
        <taxon>Symphypleona</taxon>
        <taxon>Sminthuridae</taxon>
        <taxon>Allacma</taxon>
    </lineage>
</organism>
<proteinExistence type="predicted"/>
<evidence type="ECO:0000256" key="3">
    <source>
        <dbReference type="ARBA" id="ARBA00022771"/>
    </source>
</evidence>
<keyword evidence="1" id="KW-0479">Metal-binding</keyword>
<evidence type="ECO:0000256" key="2">
    <source>
        <dbReference type="ARBA" id="ARBA00022737"/>
    </source>
</evidence>
<keyword evidence="2" id="KW-0677">Repeat</keyword>
<feature type="domain" description="C2H2-type" evidence="7">
    <location>
        <begin position="463"/>
        <end position="492"/>
    </location>
</feature>
<dbReference type="SMART" id="SM00355">
    <property type="entry name" value="ZnF_C2H2"/>
    <property type="match status" value="7"/>
</dbReference>
<accession>A0A8J2KJ82</accession>
<feature type="domain" description="C2H2-type" evidence="7">
    <location>
        <begin position="435"/>
        <end position="462"/>
    </location>
</feature>
<dbReference type="EMBL" id="CAJVCH010141205">
    <property type="protein sequence ID" value="CAG7726880.1"/>
    <property type="molecule type" value="Genomic_DNA"/>
</dbReference>
<dbReference type="PANTHER" id="PTHR24379">
    <property type="entry name" value="KRAB AND ZINC FINGER DOMAIN-CONTAINING"/>
    <property type="match status" value="1"/>
</dbReference>
<dbReference type="PROSITE" id="PS00028">
    <property type="entry name" value="ZINC_FINGER_C2H2_1"/>
    <property type="match status" value="6"/>
</dbReference>
<evidence type="ECO:0000259" key="7">
    <source>
        <dbReference type="PROSITE" id="PS50157"/>
    </source>
</evidence>
<feature type="compositionally biased region" description="Acidic residues" evidence="6">
    <location>
        <begin position="209"/>
        <end position="234"/>
    </location>
</feature>
<dbReference type="PANTHER" id="PTHR24379:SF121">
    <property type="entry name" value="C2H2-TYPE DOMAIN-CONTAINING PROTEIN"/>
    <property type="match status" value="1"/>
</dbReference>
<dbReference type="FunFam" id="3.30.160.60:FF:000688">
    <property type="entry name" value="zinc finger protein 197 isoform X1"/>
    <property type="match status" value="1"/>
</dbReference>
<keyword evidence="9" id="KW-1185">Reference proteome</keyword>
<dbReference type="OrthoDB" id="6077919at2759"/>
<dbReference type="InterPro" id="IPR013087">
    <property type="entry name" value="Znf_C2H2_type"/>
</dbReference>
<feature type="compositionally biased region" description="Polar residues" evidence="6">
    <location>
        <begin position="143"/>
        <end position="154"/>
    </location>
</feature>
<feature type="compositionally biased region" description="Polar residues" evidence="6">
    <location>
        <begin position="170"/>
        <end position="183"/>
    </location>
</feature>
<dbReference type="PROSITE" id="PS50157">
    <property type="entry name" value="ZINC_FINGER_C2H2_2"/>
    <property type="match status" value="5"/>
</dbReference>
<keyword evidence="3 5" id="KW-0863">Zinc-finger</keyword>
<dbReference type="FunFam" id="3.30.160.60:FF:000072">
    <property type="entry name" value="zinc finger protein 143 isoform X1"/>
    <property type="match status" value="1"/>
</dbReference>
<comment type="caution">
    <text evidence="8">The sequence shown here is derived from an EMBL/GenBank/DDBJ whole genome shotgun (WGS) entry which is preliminary data.</text>
</comment>
<feature type="domain" description="C2H2-type" evidence="7">
    <location>
        <begin position="407"/>
        <end position="434"/>
    </location>
</feature>
<dbReference type="AlphaFoldDB" id="A0A8J2KJ82"/>